<dbReference type="Gene3D" id="3.40.50.620">
    <property type="entry name" value="HUPs"/>
    <property type="match status" value="1"/>
</dbReference>
<evidence type="ECO:0000256" key="2">
    <source>
        <dbReference type="ARBA" id="ARBA00022695"/>
    </source>
</evidence>
<dbReference type="RefSeq" id="WP_160820140.1">
    <property type="nucleotide sequence ID" value="NZ_JBHSXE010000001.1"/>
</dbReference>
<dbReference type="PANTHER" id="PTHR43793">
    <property type="entry name" value="FAD SYNTHASE"/>
    <property type="match status" value="1"/>
</dbReference>
<dbReference type="InterPro" id="IPR014729">
    <property type="entry name" value="Rossmann-like_a/b/a_fold"/>
</dbReference>
<proteinExistence type="predicted"/>
<feature type="domain" description="Cytidyltransferase-like" evidence="3">
    <location>
        <begin position="9"/>
        <end position="100"/>
    </location>
</feature>
<evidence type="ECO:0000313" key="5">
    <source>
        <dbReference type="Proteomes" id="UP001596380"/>
    </source>
</evidence>
<evidence type="ECO:0000256" key="1">
    <source>
        <dbReference type="ARBA" id="ARBA00022679"/>
    </source>
</evidence>
<name>A0ABW2CB99_9ACTN</name>
<comment type="caution">
    <text evidence="4">The sequence shown here is derived from an EMBL/GenBank/DDBJ whole genome shotgun (WGS) entry which is preliminary data.</text>
</comment>
<protein>
    <submittedName>
        <fullName evidence="4">Adenylyltransferase/cytidyltransferase family protein</fullName>
    </submittedName>
</protein>
<dbReference type="GO" id="GO:0016779">
    <property type="term" value="F:nucleotidyltransferase activity"/>
    <property type="evidence" value="ECO:0007669"/>
    <property type="project" value="UniProtKB-KW"/>
</dbReference>
<dbReference type="InterPro" id="IPR050385">
    <property type="entry name" value="Archaeal_FAD_synthase"/>
</dbReference>
<accession>A0ABW2CB99</accession>
<dbReference type="InterPro" id="IPR004821">
    <property type="entry name" value="Cyt_trans-like"/>
</dbReference>
<gene>
    <name evidence="4" type="ORF">ACFQKB_00350</name>
</gene>
<dbReference type="EMBL" id="JBHSXS010000001">
    <property type="protein sequence ID" value="MFC6878205.1"/>
    <property type="molecule type" value="Genomic_DNA"/>
</dbReference>
<keyword evidence="5" id="KW-1185">Reference proteome</keyword>
<sequence>MHGPIGFSPGVFDLFHVGHLDVLRRAEEASGRLVAGVVTDELAEELYGARPIVPLIERMEIVGDVRHVDRVVPVSDPDLLLVWAELGFEALFAVRPDALVPRRAERDLAARGVRVVRYTDVAETGSAVLRSALADGSAGGAAGDGRRTSVA</sequence>
<dbReference type="NCBIfam" id="TIGR00125">
    <property type="entry name" value="cyt_tran_rel"/>
    <property type="match status" value="1"/>
</dbReference>
<keyword evidence="2 4" id="KW-0548">Nucleotidyltransferase</keyword>
<keyword evidence="1" id="KW-0808">Transferase</keyword>
<reference evidence="5" key="1">
    <citation type="journal article" date="2019" name="Int. J. Syst. Evol. Microbiol.">
        <title>The Global Catalogue of Microorganisms (GCM) 10K type strain sequencing project: providing services to taxonomists for standard genome sequencing and annotation.</title>
        <authorList>
            <consortium name="The Broad Institute Genomics Platform"/>
            <consortium name="The Broad Institute Genome Sequencing Center for Infectious Disease"/>
            <person name="Wu L."/>
            <person name="Ma J."/>
        </authorList>
    </citation>
    <scope>NUCLEOTIDE SEQUENCE [LARGE SCALE GENOMIC DNA]</scope>
    <source>
        <strain evidence="5">JCM 3369</strain>
    </source>
</reference>
<dbReference type="PANTHER" id="PTHR43793:SF1">
    <property type="entry name" value="FAD SYNTHASE"/>
    <property type="match status" value="1"/>
</dbReference>
<evidence type="ECO:0000313" key="4">
    <source>
        <dbReference type="EMBL" id="MFC6878205.1"/>
    </source>
</evidence>
<organism evidence="4 5">
    <name type="scientific">Actinomadura yumaensis</name>
    <dbReference type="NCBI Taxonomy" id="111807"/>
    <lineage>
        <taxon>Bacteria</taxon>
        <taxon>Bacillati</taxon>
        <taxon>Actinomycetota</taxon>
        <taxon>Actinomycetes</taxon>
        <taxon>Streptosporangiales</taxon>
        <taxon>Thermomonosporaceae</taxon>
        <taxon>Actinomadura</taxon>
    </lineage>
</organism>
<dbReference type="SUPFAM" id="SSF52374">
    <property type="entry name" value="Nucleotidylyl transferase"/>
    <property type="match status" value="1"/>
</dbReference>
<dbReference type="Pfam" id="PF01467">
    <property type="entry name" value="CTP_transf_like"/>
    <property type="match status" value="1"/>
</dbReference>
<dbReference type="Proteomes" id="UP001596380">
    <property type="component" value="Unassembled WGS sequence"/>
</dbReference>
<evidence type="ECO:0000259" key="3">
    <source>
        <dbReference type="Pfam" id="PF01467"/>
    </source>
</evidence>